<keyword evidence="2" id="KW-1185">Reference proteome</keyword>
<reference evidence="1 2" key="1">
    <citation type="journal article" date="2022" name="New Phytol.">
        <title>Ecological generalism drives hyperdiversity of secondary metabolite gene clusters in xylarialean endophytes.</title>
        <authorList>
            <person name="Franco M.E.E."/>
            <person name="Wisecaver J.H."/>
            <person name="Arnold A.E."/>
            <person name="Ju Y.M."/>
            <person name="Slot J.C."/>
            <person name="Ahrendt S."/>
            <person name="Moore L.P."/>
            <person name="Eastman K.E."/>
            <person name="Scott K."/>
            <person name="Konkel Z."/>
            <person name="Mondo S.J."/>
            <person name="Kuo A."/>
            <person name="Hayes R.D."/>
            <person name="Haridas S."/>
            <person name="Andreopoulos B."/>
            <person name="Riley R."/>
            <person name="LaButti K."/>
            <person name="Pangilinan J."/>
            <person name="Lipzen A."/>
            <person name="Amirebrahimi M."/>
            <person name="Yan J."/>
            <person name="Adam C."/>
            <person name="Keymanesh K."/>
            <person name="Ng V."/>
            <person name="Louie K."/>
            <person name="Northen T."/>
            <person name="Drula E."/>
            <person name="Henrissat B."/>
            <person name="Hsieh H.M."/>
            <person name="Youens-Clark K."/>
            <person name="Lutzoni F."/>
            <person name="Miadlikowska J."/>
            <person name="Eastwood D.C."/>
            <person name="Hamelin R.C."/>
            <person name="Grigoriev I.V."/>
            <person name="U'Ren J.M."/>
        </authorList>
    </citation>
    <scope>NUCLEOTIDE SEQUENCE [LARGE SCALE GENOMIC DNA]</scope>
    <source>
        <strain evidence="1 2">ER1909</strain>
    </source>
</reference>
<gene>
    <name evidence="1" type="ORF">F4821DRAFT_143470</name>
</gene>
<dbReference type="EMBL" id="MU394321">
    <property type="protein sequence ID" value="KAI6085855.1"/>
    <property type="molecule type" value="Genomic_DNA"/>
</dbReference>
<evidence type="ECO:0000313" key="1">
    <source>
        <dbReference type="EMBL" id="KAI6085855.1"/>
    </source>
</evidence>
<protein>
    <submittedName>
        <fullName evidence="1">Uncharacterized protein</fullName>
    </submittedName>
</protein>
<comment type="caution">
    <text evidence="1">The sequence shown here is derived from an EMBL/GenBank/DDBJ whole genome shotgun (WGS) entry which is preliminary data.</text>
</comment>
<name>A0ACC0D0J1_9PEZI</name>
<proteinExistence type="predicted"/>
<accession>A0ACC0D0J1</accession>
<evidence type="ECO:0000313" key="2">
    <source>
        <dbReference type="Proteomes" id="UP001497680"/>
    </source>
</evidence>
<dbReference type="Proteomes" id="UP001497680">
    <property type="component" value="Unassembled WGS sequence"/>
</dbReference>
<sequence>MYLRTLLMAALAFVSVYALPTAGMKLHTFYECQLAYPLQTRRLSKTGQTPLRPIDPFQRAPQMRRSCFNI</sequence>
<organism evidence="1 2">
    <name type="scientific">Hypoxylon rubiginosum</name>
    <dbReference type="NCBI Taxonomy" id="110542"/>
    <lineage>
        <taxon>Eukaryota</taxon>
        <taxon>Fungi</taxon>
        <taxon>Dikarya</taxon>
        <taxon>Ascomycota</taxon>
        <taxon>Pezizomycotina</taxon>
        <taxon>Sordariomycetes</taxon>
        <taxon>Xylariomycetidae</taxon>
        <taxon>Xylariales</taxon>
        <taxon>Hypoxylaceae</taxon>
        <taxon>Hypoxylon</taxon>
    </lineage>
</organism>